<keyword evidence="3" id="KW-1185">Reference proteome</keyword>
<name>A0A2T0SPD7_9PSEU</name>
<evidence type="ECO:0000313" key="2">
    <source>
        <dbReference type="EMBL" id="PRY35279.1"/>
    </source>
</evidence>
<evidence type="ECO:0000256" key="1">
    <source>
        <dbReference type="SAM" id="MobiDB-lite"/>
    </source>
</evidence>
<dbReference type="OrthoDB" id="3848202at2"/>
<feature type="region of interest" description="Disordered" evidence="1">
    <location>
        <begin position="278"/>
        <end position="302"/>
    </location>
</feature>
<gene>
    <name evidence="2" type="ORF">CLV43_114197</name>
</gene>
<comment type="caution">
    <text evidence="2">The sequence shown here is derived from an EMBL/GenBank/DDBJ whole genome shotgun (WGS) entry which is preliminary data.</text>
</comment>
<reference evidence="2 3" key="1">
    <citation type="submission" date="2018-03" db="EMBL/GenBank/DDBJ databases">
        <title>Genomic Encyclopedia of Archaeal and Bacterial Type Strains, Phase II (KMG-II): from individual species to whole genera.</title>
        <authorList>
            <person name="Goeker M."/>
        </authorList>
    </citation>
    <scope>NUCLEOTIDE SEQUENCE [LARGE SCALE GENOMIC DNA]</scope>
    <source>
        <strain evidence="2 3">DSM 44720</strain>
    </source>
</reference>
<dbReference type="AlphaFoldDB" id="A0A2T0SPD7"/>
<dbReference type="EMBL" id="PVTF01000014">
    <property type="protein sequence ID" value="PRY35279.1"/>
    <property type="molecule type" value="Genomic_DNA"/>
</dbReference>
<dbReference type="RefSeq" id="WP_106193775.1">
    <property type="nucleotide sequence ID" value="NZ_PVTF01000014.1"/>
</dbReference>
<proteinExistence type="predicted"/>
<accession>A0A2T0SPD7</accession>
<sequence length="393" mass="43708">MTTLKTRRPNRTSTWPRILLSGEAGTDAAWMAAKLTADPRLVASYWLEIGADVNADVYAAVPGADFDIIVHDGTWLDLYEQLSAAWDEAHAAAEAGLPSALVVTTMSAEWSMLSDTADRRARRREGVNLTNRGLDPDAAYSSEVPVDIDPDLWMLFGRRHRQLMGKILTWPGPVVLTAREQLKDHGRWVLHAKDQLEFDCTAWVRLTRDDHPEILSFTAANYHRLTKQERAALRPEFTLERLIWEWAGCNAKTRAPEVRTFDADQVMPGERPPVRLVHAAERPRPRPVPSPPADPEKAGDPLPSEAERVLHFTDAWRTISDRKLVPGLTQRMLTDVGDALDRDVLGFLSDQDKEALGITTRDPYSLRTLANTAALHVTTTGTAICPHAEVGAA</sequence>
<protein>
    <submittedName>
        <fullName evidence="2">Uncharacterized protein</fullName>
    </submittedName>
</protein>
<evidence type="ECO:0000313" key="3">
    <source>
        <dbReference type="Proteomes" id="UP000239494"/>
    </source>
</evidence>
<organism evidence="2 3">
    <name type="scientific">Umezawaea tangerina</name>
    <dbReference type="NCBI Taxonomy" id="84725"/>
    <lineage>
        <taxon>Bacteria</taxon>
        <taxon>Bacillati</taxon>
        <taxon>Actinomycetota</taxon>
        <taxon>Actinomycetes</taxon>
        <taxon>Pseudonocardiales</taxon>
        <taxon>Pseudonocardiaceae</taxon>
        <taxon>Umezawaea</taxon>
    </lineage>
</organism>
<dbReference type="Proteomes" id="UP000239494">
    <property type="component" value="Unassembled WGS sequence"/>
</dbReference>